<proteinExistence type="predicted"/>
<dbReference type="PIRSF" id="PIRSF018266">
    <property type="entry name" value="FecR"/>
    <property type="match status" value="1"/>
</dbReference>
<keyword evidence="1" id="KW-0812">Transmembrane</keyword>
<dbReference type="GO" id="GO:0016301">
    <property type="term" value="F:kinase activity"/>
    <property type="evidence" value="ECO:0007669"/>
    <property type="project" value="UniProtKB-KW"/>
</dbReference>
<dbReference type="InterPro" id="IPR012373">
    <property type="entry name" value="Ferrdict_sens_TM"/>
</dbReference>
<keyword evidence="1" id="KW-0472">Membrane</keyword>
<feature type="domain" description="FecR protein" evidence="2">
    <location>
        <begin position="128"/>
        <end position="219"/>
    </location>
</feature>
<dbReference type="Proteomes" id="UP000321058">
    <property type="component" value="Unassembled WGS sequence"/>
</dbReference>
<keyword evidence="5" id="KW-1185">Reference proteome</keyword>
<feature type="transmembrane region" description="Helical" evidence="1">
    <location>
        <begin position="100"/>
        <end position="123"/>
    </location>
</feature>
<dbReference type="InterPro" id="IPR032623">
    <property type="entry name" value="FecR_N"/>
</dbReference>
<dbReference type="Pfam" id="PF04773">
    <property type="entry name" value="FecR"/>
    <property type="match status" value="1"/>
</dbReference>
<evidence type="ECO:0000259" key="3">
    <source>
        <dbReference type="Pfam" id="PF16220"/>
    </source>
</evidence>
<dbReference type="PANTHER" id="PTHR30273:SF2">
    <property type="entry name" value="PROTEIN FECR"/>
    <property type="match status" value="1"/>
</dbReference>
<dbReference type="Gene3D" id="2.60.120.1440">
    <property type="match status" value="1"/>
</dbReference>
<dbReference type="EMBL" id="BKAJ01000089">
    <property type="protein sequence ID" value="GEP57903.1"/>
    <property type="molecule type" value="Genomic_DNA"/>
</dbReference>
<dbReference type="GO" id="GO:0016989">
    <property type="term" value="F:sigma factor antagonist activity"/>
    <property type="evidence" value="ECO:0007669"/>
    <property type="project" value="TreeGrafter"/>
</dbReference>
<dbReference type="Gene3D" id="3.55.50.30">
    <property type="match status" value="1"/>
</dbReference>
<evidence type="ECO:0000313" key="5">
    <source>
        <dbReference type="Proteomes" id="UP000321058"/>
    </source>
</evidence>
<dbReference type="InterPro" id="IPR006860">
    <property type="entry name" value="FecR"/>
</dbReference>
<protein>
    <submittedName>
        <fullName evidence="4">Histidine kinase</fullName>
    </submittedName>
</protein>
<dbReference type="Pfam" id="PF16220">
    <property type="entry name" value="DUF4880"/>
    <property type="match status" value="1"/>
</dbReference>
<keyword evidence="1" id="KW-1133">Transmembrane helix</keyword>
<dbReference type="OrthoDB" id="1098280at2"/>
<keyword evidence="4" id="KW-0418">Kinase</keyword>
<evidence type="ECO:0000313" key="4">
    <source>
        <dbReference type="EMBL" id="GEP57903.1"/>
    </source>
</evidence>
<comment type="caution">
    <text evidence="4">The sequence shown here is derived from an EMBL/GenBank/DDBJ whole genome shotgun (WGS) entry which is preliminary data.</text>
</comment>
<dbReference type="RefSeq" id="WP_147152623.1">
    <property type="nucleotide sequence ID" value="NZ_BKAJ01000089.1"/>
</dbReference>
<keyword evidence="4" id="KW-0808">Transferase</keyword>
<evidence type="ECO:0000256" key="1">
    <source>
        <dbReference type="SAM" id="Phobius"/>
    </source>
</evidence>
<accession>A0A512NG19</accession>
<sequence length="337" mass="36896">MEEGPEAAQARASREASGWLILLQEEPDDPAVKRRFEDWLRASPANADAWMAMQHVADVASIMPAEFADRWQAEVARQRAADVQATRLSPVRPRWPRRRWAVGGAALALAACLAIVAAPVLMLRIESDYMTGTAEQQKLGLQDGSEVTLAAGSAIAVSYEAAERRIRLLQGEAFFDVAPDPKRPFRVIASNAEASVLGTSFGVRLGPQGVTVAVAEGIVQVGYPDRGSMMPQKLEAGQVARLSMDGQISRTTVPPQLVAAWRRGQLYLRDETMREAVDRLRRYYGGTIILADDALAERRVTGVYNLDDPEDALLGLVRAHGARMRRITPWLIVLSSS</sequence>
<reference evidence="4 5" key="1">
    <citation type="submission" date="2019-07" db="EMBL/GenBank/DDBJ databases">
        <title>Whole genome shotgun sequence of Reyranella soli NBRC 108950.</title>
        <authorList>
            <person name="Hosoyama A."/>
            <person name="Uohara A."/>
            <person name="Ohji S."/>
            <person name="Ichikawa N."/>
        </authorList>
    </citation>
    <scope>NUCLEOTIDE SEQUENCE [LARGE SCALE GENOMIC DNA]</scope>
    <source>
        <strain evidence="4 5">NBRC 108950</strain>
    </source>
</reference>
<gene>
    <name evidence="4" type="ORF">RSO01_50690</name>
</gene>
<evidence type="ECO:0000259" key="2">
    <source>
        <dbReference type="Pfam" id="PF04773"/>
    </source>
</evidence>
<feature type="domain" description="FecR N-terminal" evidence="3">
    <location>
        <begin position="14"/>
        <end position="55"/>
    </location>
</feature>
<dbReference type="AlphaFoldDB" id="A0A512NG19"/>
<organism evidence="4 5">
    <name type="scientific">Reyranella soli</name>
    <dbReference type="NCBI Taxonomy" id="1230389"/>
    <lineage>
        <taxon>Bacteria</taxon>
        <taxon>Pseudomonadati</taxon>
        <taxon>Pseudomonadota</taxon>
        <taxon>Alphaproteobacteria</taxon>
        <taxon>Hyphomicrobiales</taxon>
        <taxon>Reyranellaceae</taxon>
        <taxon>Reyranella</taxon>
    </lineage>
</organism>
<name>A0A512NG19_9HYPH</name>
<dbReference type="PANTHER" id="PTHR30273">
    <property type="entry name" value="PERIPLASMIC SIGNAL SENSOR AND SIGMA FACTOR ACTIVATOR FECR-RELATED"/>
    <property type="match status" value="1"/>
</dbReference>